<sequence length="367" mass="39295">MKPLVLVGGGHAHIALLSYAERLKAAGFEITLIDPGSFWYGGLTTQVLAGQLTRTALKLPLRGLCRAHGVHYRADRAIGMDARHRRLWLASGEMLSFDTLSLNVGLEAGLSVATGSHAPPALWSAVDVSALLQLADALAVESRGGALRRVAVVGDGARALEAVAGLTCNTAASSLRISWFVPQMRLLPGAPLALERRIRRQFAARGIEIVAQTSIVEKVDGAICSRDGRRFAADHVVVASPASAARFVHAGRLPAQAEGLYVTRRLQSPSDSRIYAAGACASVLGSEGRYLDSNRQARVLAHNIESGVRRRPFKSVSAGLGVTTVDLGGSAAAWYGRFWWQSRALAARQSRSHAKWLALVERYAPER</sequence>
<dbReference type="Proteomes" id="UP000006242">
    <property type="component" value="Unassembled WGS sequence"/>
</dbReference>
<evidence type="ECO:0000313" key="2">
    <source>
        <dbReference type="Proteomes" id="UP000006242"/>
    </source>
</evidence>
<reference evidence="1 2" key="2">
    <citation type="journal article" date="2013" name="PLoS ONE">
        <title>INDIGO - INtegrated Data Warehouse of MIcrobial GenOmes with Examples from the Red Sea Extremophiles.</title>
        <authorList>
            <person name="Alam I."/>
            <person name="Antunes A."/>
            <person name="Kamau A.A."/>
            <person name="Ba Alawi W."/>
            <person name="Kalkatawi M."/>
            <person name="Stingl U."/>
            <person name="Bajic V.B."/>
        </authorList>
    </citation>
    <scope>NUCLEOTIDE SEQUENCE [LARGE SCALE GENOMIC DNA]</scope>
    <source>
        <strain evidence="1 2">E1L3A</strain>
    </source>
</reference>
<keyword evidence="1" id="KW-0560">Oxidoreductase</keyword>
<gene>
    <name evidence="1" type="ORF">SSPSH_002072</name>
</gene>
<comment type="caution">
    <text evidence="1">The sequence shown here is derived from an EMBL/GenBank/DDBJ whole genome shotgun (WGS) entry which is preliminary data.</text>
</comment>
<name>A0ACB4V5Q2_9GAMM</name>
<keyword evidence="2" id="KW-1185">Reference proteome</keyword>
<accession>A0ACB4V5Q2</accession>
<protein>
    <submittedName>
        <fullName evidence="1">NADH dehydrogenase protein</fullName>
        <ecNumber evidence="1">1.6.99.3</ecNumber>
    </submittedName>
</protein>
<proteinExistence type="predicted"/>
<dbReference type="EMBL" id="AFNV02000013">
    <property type="protein sequence ID" value="ERJ18990.1"/>
    <property type="molecule type" value="Genomic_DNA"/>
</dbReference>
<dbReference type="EC" id="1.6.99.3" evidence="1"/>
<reference evidence="1 2" key="1">
    <citation type="journal article" date="2011" name="J. Bacteriol.">
        <title>Genome sequence of Salinisphaera shabanensis, a gammaproteobacterium from the harsh, variable environment of the brine-seawater interface of the Shaban Deep in the Red Sea.</title>
        <authorList>
            <person name="Antunes A."/>
            <person name="Alam I."/>
            <person name="Bajic V.B."/>
            <person name="Stingl U."/>
        </authorList>
    </citation>
    <scope>NUCLEOTIDE SEQUENCE [LARGE SCALE GENOMIC DNA]</scope>
    <source>
        <strain evidence="1 2">E1L3A</strain>
    </source>
</reference>
<evidence type="ECO:0000313" key="1">
    <source>
        <dbReference type="EMBL" id="ERJ18990.1"/>
    </source>
</evidence>
<organism evidence="1 2">
    <name type="scientific">Salinisphaera shabanensis E1L3A</name>
    <dbReference type="NCBI Taxonomy" id="1033802"/>
    <lineage>
        <taxon>Bacteria</taxon>
        <taxon>Pseudomonadati</taxon>
        <taxon>Pseudomonadota</taxon>
        <taxon>Gammaproteobacteria</taxon>
        <taxon>Salinisphaerales</taxon>
        <taxon>Salinisphaeraceae</taxon>
        <taxon>Salinisphaera</taxon>
    </lineage>
</organism>